<evidence type="ECO:0000313" key="3">
    <source>
        <dbReference type="EMBL" id="MDS0280800.1"/>
    </source>
</evidence>
<feature type="region of interest" description="Disordered" evidence="1">
    <location>
        <begin position="297"/>
        <end position="332"/>
    </location>
</feature>
<evidence type="ECO:0000259" key="2">
    <source>
        <dbReference type="SMART" id="SM00382"/>
    </source>
</evidence>
<gene>
    <name evidence="3" type="ORF">NDI86_01610</name>
</gene>
<dbReference type="InterPro" id="IPR003593">
    <property type="entry name" value="AAA+_ATPase"/>
</dbReference>
<dbReference type="SUPFAM" id="SSF52540">
    <property type="entry name" value="P-loop containing nucleoside triphosphate hydrolases"/>
    <property type="match status" value="1"/>
</dbReference>
<name>A0ABU2FJ71_9EURY</name>
<reference evidence="3 4" key="1">
    <citation type="submission" date="2022-06" db="EMBL/GenBank/DDBJ databases">
        <title>Halomicroarcula sp. a new haloarchaeum isolate from saline soil.</title>
        <authorList>
            <person name="Strakova D."/>
            <person name="Galisteo C."/>
            <person name="Sanchez-Porro C."/>
            <person name="Ventosa A."/>
        </authorList>
    </citation>
    <scope>NUCLEOTIDE SEQUENCE [LARGE SCALE GENOMIC DNA]</scope>
    <source>
        <strain evidence="3 4">S3CR25-11</strain>
    </source>
</reference>
<dbReference type="Pfam" id="PF17863">
    <property type="entry name" value="AAA_lid_2"/>
    <property type="match status" value="1"/>
</dbReference>
<dbReference type="InterPro" id="IPR027417">
    <property type="entry name" value="P-loop_NTPase"/>
</dbReference>
<dbReference type="InterPro" id="IPR050764">
    <property type="entry name" value="CbbQ/NirQ/NorQ/GpvN"/>
</dbReference>
<evidence type="ECO:0000313" key="4">
    <source>
        <dbReference type="Proteomes" id="UP001268864"/>
    </source>
</evidence>
<dbReference type="InterPro" id="IPR011703">
    <property type="entry name" value="ATPase_AAA-3"/>
</dbReference>
<organism evidence="3 4">
    <name type="scientific">Haloarcula onubensis</name>
    <dbReference type="NCBI Taxonomy" id="2950539"/>
    <lineage>
        <taxon>Archaea</taxon>
        <taxon>Methanobacteriati</taxon>
        <taxon>Methanobacteriota</taxon>
        <taxon>Stenosarchaea group</taxon>
        <taxon>Halobacteria</taxon>
        <taxon>Halobacteriales</taxon>
        <taxon>Haloarculaceae</taxon>
        <taxon>Haloarcula</taxon>
    </lineage>
</organism>
<dbReference type="InterPro" id="IPR041628">
    <property type="entry name" value="ChlI/MoxR_AAA_lid"/>
</dbReference>
<dbReference type="EMBL" id="JAMQOS010000001">
    <property type="protein sequence ID" value="MDS0280800.1"/>
    <property type="molecule type" value="Genomic_DNA"/>
</dbReference>
<comment type="caution">
    <text evidence="3">The sequence shown here is derived from an EMBL/GenBank/DDBJ whole genome shotgun (WGS) entry which is preliminary data.</text>
</comment>
<sequence length="332" mass="35746">MTDPAALADAIHEEMSTVLIGLDDHVESLTIALLTRGHVLLEGVPGVAKTTLAHSFAQASGLLYNRVQMTPDILPADITGTSVYREPTGDFELRKGPVFSNLVVADEINRATPKTQSALLEAMAEGHVSIEGDTITLPDPFLVIATQNPIEMEGTFDLPEAQRDRFQLKLTVDLPSRANERALLDRVGDDPTFGPADVESVVDLDDIFAAREAVADVNVEAPVREYILELVRATRDHPDTRHGASPRGSQALLQTAKARAAIRGREYVLGDDVKAMLEPVLRHRLVLTTDAELSEVTPAEVLSDIASSVTPPSGKASEQAAVDGGEPEERVE</sequence>
<dbReference type="Gene3D" id="1.10.8.80">
    <property type="entry name" value="Magnesium chelatase subunit I, C-Terminal domain"/>
    <property type="match status" value="1"/>
</dbReference>
<dbReference type="Pfam" id="PF07726">
    <property type="entry name" value="AAA_3"/>
    <property type="match status" value="1"/>
</dbReference>
<dbReference type="PANTHER" id="PTHR42759">
    <property type="entry name" value="MOXR FAMILY PROTEIN"/>
    <property type="match status" value="1"/>
</dbReference>
<dbReference type="SMART" id="SM00382">
    <property type="entry name" value="AAA"/>
    <property type="match status" value="1"/>
</dbReference>
<accession>A0ABU2FJ71</accession>
<protein>
    <submittedName>
        <fullName evidence="3">MoxR family ATPase</fullName>
    </submittedName>
</protein>
<proteinExistence type="predicted"/>
<dbReference type="Proteomes" id="UP001268864">
    <property type="component" value="Unassembled WGS sequence"/>
</dbReference>
<feature type="domain" description="AAA+ ATPase" evidence="2">
    <location>
        <begin position="35"/>
        <end position="176"/>
    </location>
</feature>
<dbReference type="CDD" id="cd00009">
    <property type="entry name" value="AAA"/>
    <property type="match status" value="1"/>
</dbReference>
<dbReference type="PANTHER" id="PTHR42759:SF1">
    <property type="entry name" value="MAGNESIUM-CHELATASE SUBUNIT CHLD"/>
    <property type="match status" value="1"/>
</dbReference>
<evidence type="ECO:0000256" key="1">
    <source>
        <dbReference type="SAM" id="MobiDB-lite"/>
    </source>
</evidence>
<dbReference type="Gene3D" id="3.40.50.300">
    <property type="entry name" value="P-loop containing nucleotide triphosphate hydrolases"/>
    <property type="match status" value="1"/>
</dbReference>
<dbReference type="PIRSF" id="PIRSF002849">
    <property type="entry name" value="AAA_ATPase_chaperone_MoxR_prd"/>
    <property type="match status" value="1"/>
</dbReference>
<dbReference type="RefSeq" id="WP_310898647.1">
    <property type="nucleotide sequence ID" value="NZ_JAMQOS010000001.1"/>
</dbReference>
<keyword evidence="4" id="KW-1185">Reference proteome</keyword>